<evidence type="ECO:0000313" key="3">
    <source>
        <dbReference type="Proteomes" id="UP000271624"/>
    </source>
</evidence>
<dbReference type="SUPFAM" id="SSF81301">
    <property type="entry name" value="Nucleotidyltransferase"/>
    <property type="match status" value="1"/>
</dbReference>
<dbReference type="EMBL" id="RSCL01000005">
    <property type="protein sequence ID" value="RUT07217.1"/>
    <property type="molecule type" value="Genomic_DNA"/>
</dbReference>
<sequence length="148" mass="17349">METLTIEKLRELSGQLPDKISYLKMLVLFGSRATGNTHKNSDWDFAVLCDEEERNAHAKNNAWNFFELPMLIGKVFGINPDNIDIVELNHCSWLIAHFVARDGILIFEKDHNGFEYFRLTSLKPESELKKYRQDQYKLIDMNLKRLKT</sequence>
<dbReference type="PANTHER" id="PTHR43852">
    <property type="entry name" value="NUCLEOTIDYLTRANSFERASE"/>
    <property type="match status" value="1"/>
</dbReference>
<evidence type="ECO:0000259" key="1">
    <source>
        <dbReference type="Pfam" id="PF18765"/>
    </source>
</evidence>
<dbReference type="Pfam" id="PF18765">
    <property type="entry name" value="Polbeta"/>
    <property type="match status" value="1"/>
</dbReference>
<comment type="caution">
    <text evidence="2">The sequence shown here is derived from an EMBL/GenBank/DDBJ whole genome shotgun (WGS) entry which is preliminary data.</text>
</comment>
<dbReference type="RefSeq" id="WP_127081046.1">
    <property type="nucleotide sequence ID" value="NZ_RSCL01000005.1"/>
</dbReference>
<dbReference type="Gene3D" id="3.30.460.10">
    <property type="entry name" value="Beta Polymerase, domain 2"/>
    <property type="match status" value="1"/>
</dbReference>
<dbReference type="CDD" id="cd05403">
    <property type="entry name" value="NT_KNTase_like"/>
    <property type="match status" value="1"/>
</dbReference>
<proteinExistence type="predicted"/>
<dbReference type="InterPro" id="IPR041633">
    <property type="entry name" value="Polbeta"/>
</dbReference>
<protein>
    <recommendedName>
        <fullName evidence="1">Polymerase beta nucleotidyltransferase domain-containing protein</fullName>
    </recommendedName>
</protein>
<dbReference type="PANTHER" id="PTHR43852:SF2">
    <property type="entry name" value="PROTEIN ADENYLYLTRANSFERASE MNTA"/>
    <property type="match status" value="1"/>
</dbReference>
<keyword evidence="3" id="KW-1185">Reference proteome</keyword>
<dbReference type="AlphaFoldDB" id="A0A3S1CH57"/>
<dbReference type="InterPro" id="IPR043519">
    <property type="entry name" value="NT_sf"/>
</dbReference>
<organism evidence="2 3">
    <name type="scientific">Dulcicalothrix desertica PCC 7102</name>
    <dbReference type="NCBI Taxonomy" id="232991"/>
    <lineage>
        <taxon>Bacteria</taxon>
        <taxon>Bacillati</taxon>
        <taxon>Cyanobacteriota</taxon>
        <taxon>Cyanophyceae</taxon>
        <taxon>Nostocales</taxon>
        <taxon>Calotrichaceae</taxon>
        <taxon>Dulcicalothrix</taxon>
    </lineage>
</organism>
<name>A0A3S1CH57_9CYAN</name>
<reference evidence="2" key="2">
    <citation type="journal article" date="2019" name="Genome Biol. Evol.">
        <title>Day and night: Metabolic profiles and evolutionary relationships of six axenic non-marine cyanobacteria.</title>
        <authorList>
            <person name="Will S.E."/>
            <person name="Henke P."/>
            <person name="Boedeker C."/>
            <person name="Huang S."/>
            <person name="Brinkmann H."/>
            <person name="Rohde M."/>
            <person name="Jarek M."/>
            <person name="Friedl T."/>
            <person name="Seufert S."/>
            <person name="Schumacher M."/>
            <person name="Overmann J."/>
            <person name="Neumann-Schaal M."/>
            <person name="Petersen J."/>
        </authorList>
    </citation>
    <scope>NUCLEOTIDE SEQUENCE [LARGE SCALE GENOMIC DNA]</scope>
    <source>
        <strain evidence="2">PCC 7102</strain>
    </source>
</reference>
<reference evidence="2" key="1">
    <citation type="submission" date="2018-12" db="EMBL/GenBank/DDBJ databases">
        <authorList>
            <person name="Will S."/>
            <person name="Neumann-Schaal M."/>
            <person name="Henke P."/>
        </authorList>
    </citation>
    <scope>NUCLEOTIDE SEQUENCE</scope>
    <source>
        <strain evidence="2">PCC 7102</strain>
    </source>
</reference>
<dbReference type="OrthoDB" id="424879at2"/>
<dbReference type="NCBIfam" id="NF047752">
    <property type="entry name" value="MntA_antitoxin"/>
    <property type="match status" value="1"/>
</dbReference>
<gene>
    <name evidence="2" type="ORF">DSM106972_024780</name>
</gene>
<evidence type="ECO:0000313" key="2">
    <source>
        <dbReference type="EMBL" id="RUT07217.1"/>
    </source>
</evidence>
<accession>A0A3S1CH57</accession>
<dbReference type="Proteomes" id="UP000271624">
    <property type="component" value="Unassembled WGS sequence"/>
</dbReference>
<feature type="domain" description="Polymerase beta nucleotidyltransferase" evidence="1">
    <location>
        <begin position="23"/>
        <end position="111"/>
    </location>
</feature>
<dbReference type="InterPro" id="IPR052930">
    <property type="entry name" value="TA_antitoxin_MntA"/>
</dbReference>